<keyword evidence="2" id="KW-1185">Reference proteome</keyword>
<reference evidence="1 2" key="1">
    <citation type="submission" date="2019-06" db="EMBL/GenBank/DDBJ databases">
        <title>Sequencing the genomes of 1000 actinobacteria strains.</title>
        <authorList>
            <person name="Klenk H.-P."/>
        </authorList>
    </citation>
    <scope>NUCLEOTIDE SEQUENCE [LARGE SCALE GENOMIC DNA]</scope>
    <source>
        <strain evidence="1 2">DSM 8251</strain>
    </source>
</reference>
<gene>
    <name evidence="1" type="ORF">FB460_0718</name>
</gene>
<evidence type="ECO:0000313" key="2">
    <source>
        <dbReference type="Proteomes" id="UP000316196"/>
    </source>
</evidence>
<dbReference type="EMBL" id="VFOR01000001">
    <property type="protein sequence ID" value="TQL62926.1"/>
    <property type="molecule type" value="Genomic_DNA"/>
</dbReference>
<name>A0A542ZRJ8_9ACTN</name>
<dbReference type="OrthoDB" id="5171895at2"/>
<protein>
    <submittedName>
        <fullName evidence="1">Uncharacterized protein</fullName>
    </submittedName>
</protein>
<dbReference type="RefSeq" id="WP_142092707.1">
    <property type="nucleotide sequence ID" value="NZ_BAAAMD010000001.1"/>
</dbReference>
<dbReference type="InterPro" id="IPR023346">
    <property type="entry name" value="Lysozyme-like_dom_sf"/>
</dbReference>
<dbReference type="Proteomes" id="UP000316196">
    <property type="component" value="Unassembled WGS sequence"/>
</dbReference>
<comment type="caution">
    <text evidence="1">The sequence shown here is derived from an EMBL/GenBank/DDBJ whole genome shotgun (WGS) entry which is preliminary data.</text>
</comment>
<organism evidence="1 2">
    <name type="scientific">Propioniferax innocua</name>
    <dbReference type="NCBI Taxonomy" id="1753"/>
    <lineage>
        <taxon>Bacteria</taxon>
        <taxon>Bacillati</taxon>
        <taxon>Actinomycetota</taxon>
        <taxon>Actinomycetes</taxon>
        <taxon>Propionibacteriales</taxon>
        <taxon>Propionibacteriaceae</taxon>
        <taxon>Propioniferax</taxon>
    </lineage>
</organism>
<proteinExistence type="predicted"/>
<dbReference type="AlphaFoldDB" id="A0A542ZRJ8"/>
<accession>A0A542ZRJ8</accession>
<dbReference type="SUPFAM" id="SSF53955">
    <property type="entry name" value="Lysozyme-like"/>
    <property type="match status" value="1"/>
</dbReference>
<sequence>MLFLLLTVAGVGGLYFLSNRQHIPPPAIFERCVATANGESVAVTPEQAHYAALISAIAVQRGMPPRAATIALATAYQESGIRNLDHGDRDSLGLFQQRPSQGWGTEEQIMDPVFSTHAFYDALARIPDWENGDINDTAQAVQRSGYPEAYRQHEPNARILASALTGHSPGGLTCSVDSPGGGSPQETVASLDEAFGHIGVTTARTPEGATEVAFAHHDEALRWAVAHHAVANAKDLGVREVQVGDQQWVADGKTAPWNAVEPIDGVVIRF</sequence>
<evidence type="ECO:0000313" key="1">
    <source>
        <dbReference type="EMBL" id="TQL62926.1"/>
    </source>
</evidence>